<feature type="region of interest" description="Disordered" evidence="1">
    <location>
        <begin position="82"/>
        <end position="110"/>
    </location>
</feature>
<accession>A0AAV9SC19</accession>
<sequence length="110" mass="12356">MGEEADYPPEDQDRFYKLHPQLTYQGATQVLSERQSSSVGSSGDVKVSDVSYLSLPLFKKHLKHEEVGRERVLPAPAHLHGLENKLKDHPPQNRSSTEQLGIGDHLQMVL</sequence>
<dbReference type="Proteomes" id="UP001311232">
    <property type="component" value="Unassembled WGS sequence"/>
</dbReference>
<proteinExistence type="predicted"/>
<dbReference type="EMBL" id="JAHHUM010000600">
    <property type="protein sequence ID" value="KAK5618793.1"/>
    <property type="molecule type" value="Genomic_DNA"/>
</dbReference>
<feature type="compositionally biased region" description="Basic and acidic residues" evidence="1">
    <location>
        <begin position="82"/>
        <end position="91"/>
    </location>
</feature>
<protein>
    <submittedName>
        <fullName evidence="2">Uncharacterized protein</fullName>
    </submittedName>
</protein>
<keyword evidence="3" id="KW-1185">Reference proteome</keyword>
<organism evidence="2 3">
    <name type="scientific">Crenichthys baileyi</name>
    <name type="common">White River springfish</name>
    <dbReference type="NCBI Taxonomy" id="28760"/>
    <lineage>
        <taxon>Eukaryota</taxon>
        <taxon>Metazoa</taxon>
        <taxon>Chordata</taxon>
        <taxon>Craniata</taxon>
        <taxon>Vertebrata</taxon>
        <taxon>Euteleostomi</taxon>
        <taxon>Actinopterygii</taxon>
        <taxon>Neopterygii</taxon>
        <taxon>Teleostei</taxon>
        <taxon>Neoteleostei</taxon>
        <taxon>Acanthomorphata</taxon>
        <taxon>Ovalentaria</taxon>
        <taxon>Atherinomorphae</taxon>
        <taxon>Cyprinodontiformes</taxon>
        <taxon>Goodeidae</taxon>
        <taxon>Crenichthys</taxon>
    </lineage>
</organism>
<evidence type="ECO:0000313" key="3">
    <source>
        <dbReference type="Proteomes" id="UP001311232"/>
    </source>
</evidence>
<reference evidence="2 3" key="1">
    <citation type="submission" date="2021-06" db="EMBL/GenBank/DDBJ databases">
        <authorList>
            <person name="Palmer J.M."/>
        </authorList>
    </citation>
    <scope>NUCLEOTIDE SEQUENCE [LARGE SCALE GENOMIC DNA]</scope>
    <source>
        <strain evidence="2 3">MEX-2019</strain>
        <tissue evidence="2">Muscle</tissue>
    </source>
</reference>
<name>A0AAV9SC19_9TELE</name>
<evidence type="ECO:0000256" key="1">
    <source>
        <dbReference type="SAM" id="MobiDB-lite"/>
    </source>
</evidence>
<gene>
    <name evidence="2" type="ORF">CRENBAI_011686</name>
</gene>
<comment type="caution">
    <text evidence="2">The sequence shown here is derived from an EMBL/GenBank/DDBJ whole genome shotgun (WGS) entry which is preliminary data.</text>
</comment>
<evidence type="ECO:0000313" key="2">
    <source>
        <dbReference type="EMBL" id="KAK5618793.1"/>
    </source>
</evidence>
<dbReference type="AlphaFoldDB" id="A0AAV9SC19"/>